<comment type="caution">
    <text evidence="1">The sequence shown here is derived from an EMBL/GenBank/DDBJ whole genome shotgun (WGS) entry which is preliminary data.</text>
</comment>
<name>A0A9D1EWK6_9BACT</name>
<proteinExistence type="predicted"/>
<dbReference type="AlphaFoldDB" id="A0A9D1EWK6"/>
<reference evidence="1" key="2">
    <citation type="journal article" date="2021" name="PeerJ">
        <title>Extensive microbial diversity within the chicken gut microbiome revealed by metagenomics and culture.</title>
        <authorList>
            <person name="Gilroy R."/>
            <person name="Ravi A."/>
            <person name="Getino M."/>
            <person name="Pursley I."/>
            <person name="Horton D.L."/>
            <person name="Alikhan N.F."/>
            <person name="Baker D."/>
            <person name="Gharbi K."/>
            <person name="Hall N."/>
            <person name="Watson M."/>
            <person name="Adriaenssens E.M."/>
            <person name="Foster-Nyarko E."/>
            <person name="Jarju S."/>
            <person name="Secka A."/>
            <person name="Antonio M."/>
            <person name="Oren A."/>
            <person name="Chaudhuri R.R."/>
            <person name="La Ragione R."/>
            <person name="Hildebrand F."/>
            <person name="Pallen M.J."/>
        </authorList>
    </citation>
    <scope>NUCLEOTIDE SEQUENCE</scope>
    <source>
        <strain evidence="1">6276</strain>
    </source>
</reference>
<evidence type="ECO:0000313" key="1">
    <source>
        <dbReference type="EMBL" id="HIS35056.1"/>
    </source>
</evidence>
<gene>
    <name evidence="1" type="ORF">IAC10_00290</name>
</gene>
<accession>A0A9D1EWK6</accession>
<protein>
    <submittedName>
        <fullName evidence="1">Uncharacterized protein</fullName>
    </submittedName>
</protein>
<evidence type="ECO:0000313" key="2">
    <source>
        <dbReference type="Proteomes" id="UP000823928"/>
    </source>
</evidence>
<dbReference type="EMBL" id="DVIU01000008">
    <property type="protein sequence ID" value="HIS35056.1"/>
    <property type="molecule type" value="Genomic_DNA"/>
</dbReference>
<sequence length="78" mass="9086">MNKNFNGIREKVYDLEMYFEPIVMLAEIIKDFGDYNDELPNGAEKMQFLAEMLSVKCSEYKKILGEFIPELQKELGGQ</sequence>
<dbReference type="Proteomes" id="UP000823928">
    <property type="component" value="Unassembled WGS sequence"/>
</dbReference>
<organism evidence="1 2">
    <name type="scientific">Candidatus Scatousia excrementigallinarum</name>
    <dbReference type="NCBI Taxonomy" id="2840935"/>
    <lineage>
        <taxon>Bacteria</taxon>
        <taxon>Candidatus Scatousia</taxon>
    </lineage>
</organism>
<reference evidence="1" key="1">
    <citation type="submission" date="2020-10" db="EMBL/GenBank/DDBJ databases">
        <authorList>
            <person name="Gilroy R."/>
        </authorList>
    </citation>
    <scope>NUCLEOTIDE SEQUENCE</scope>
    <source>
        <strain evidence="1">6276</strain>
    </source>
</reference>